<dbReference type="Pfam" id="PF00005">
    <property type="entry name" value="ABC_tran"/>
    <property type="match status" value="1"/>
</dbReference>
<evidence type="ECO:0000259" key="11">
    <source>
        <dbReference type="PROSITE" id="PS50929"/>
    </source>
</evidence>
<dbReference type="FunFam" id="3.40.50.300:FF:000221">
    <property type="entry name" value="Multidrug ABC transporter ATP-binding protein"/>
    <property type="match status" value="1"/>
</dbReference>
<evidence type="ECO:0000256" key="7">
    <source>
        <dbReference type="ARBA" id="ARBA00022989"/>
    </source>
</evidence>
<organism evidence="12 13">
    <name type="scientific">Marinococcus luteus</name>
    <dbReference type="NCBI Taxonomy" id="1122204"/>
    <lineage>
        <taxon>Bacteria</taxon>
        <taxon>Bacillati</taxon>
        <taxon>Bacillota</taxon>
        <taxon>Bacilli</taxon>
        <taxon>Bacillales</taxon>
        <taxon>Bacillaceae</taxon>
        <taxon>Marinococcus</taxon>
    </lineage>
</organism>
<evidence type="ECO:0000256" key="6">
    <source>
        <dbReference type="ARBA" id="ARBA00022840"/>
    </source>
</evidence>
<evidence type="ECO:0000256" key="5">
    <source>
        <dbReference type="ARBA" id="ARBA00022741"/>
    </source>
</evidence>
<accession>A0A1H2R286</accession>
<reference evidence="12 13" key="1">
    <citation type="submission" date="2016-10" db="EMBL/GenBank/DDBJ databases">
        <authorList>
            <person name="de Groot N.N."/>
        </authorList>
    </citation>
    <scope>NUCLEOTIDE SEQUENCE [LARGE SCALE GENOMIC DNA]</scope>
    <source>
        <strain evidence="12 13">DSM 23126</strain>
    </source>
</reference>
<dbReference type="InterPro" id="IPR039421">
    <property type="entry name" value="Type_1_exporter"/>
</dbReference>
<evidence type="ECO:0000313" key="13">
    <source>
        <dbReference type="Proteomes" id="UP000199488"/>
    </source>
</evidence>
<dbReference type="SMART" id="SM00382">
    <property type="entry name" value="AAA"/>
    <property type="match status" value="1"/>
</dbReference>
<feature type="domain" description="ABC transmembrane type-1" evidence="11">
    <location>
        <begin position="20"/>
        <end position="303"/>
    </location>
</feature>
<dbReference type="STRING" id="1122204.SAMN05421781_0565"/>
<proteinExistence type="predicted"/>
<dbReference type="FunFam" id="1.20.1560.10:FF:000011">
    <property type="entry name" value="Multidrug ABC transporter ATP-binding protein"/>
    <property type="match status" value="1"/>
</dbReference>
<evidence type="ECO:0000256" key="9">
    <source>
        <dbReference type="SAM" id="Phobius"/>
    </source>
</evidence>
<keyword evidence="13" id="KW-1185">Reference proteome</keyword>
<evidence type="ECO:0000256" key="4">
    <source>
        <dbReference type="ARBA" id="ARBA00022692"/>
    </source>
</evidence>
<dbReference type="PROSITE" id="PS50893">
    <property type="entry name" value="ABC_TRANSPORTER_2"/>
    <property type="match status" value="1"/>
</dbReference>
<feature type="domain" description="ABC transporter" evidence="10">
    <location>
        <begin position="338"/>
        <end position="571"/>
    </location>
</feature>
<name>A0A1H2R286_9BACI</name>
<protein>
    <submittedName>
        <fullName evidence="12">ATP-binding cassette, subfamily B</fullName>
    </submittedName>
</protein>
<dbReference type="AlphaFoldDB" id="A0A1H2R286"/>
<feature type="transmembrane region" description="Helical" evidence="9">
    <location>
        <begin position="135"/>
        <end position="156"/>
    </location>
</feature>
<keyword evidence="3" id="KW-1003">Cell membrane</keyword>
<evidence type="ECO:0000313" key="12">
    <source>
        <dbReference type="EMBL" id="SDW13582.1"/>
    </source>
</evidence>
<dbReference type="PROSITE" id="PS50929">
    <property type="entry name" value="ABC_TM1F"/>
    <property type="match status" value="1"/>
</dbReference>
<dbReference type="SUPFAM" id="SSF90123">
    <property type="entry name" value="ABC transporter transmembrane region"/>
    <property type="match status" value="1"/>
</dbReference>
<feature type="transmembrane region" description="Helical" evidence="9">
    <location>
        <begin position="243"/>
        <end position="268"/>
    </location>
</feature>
<dbReference type="InterPro" id="IPR017871">
    <property type="entry name" value="ABC_transporter-like_CS"/>
</dbReference>
<keyword evidence="2" id="KW-0813">Transport</keyword>
<keyword evidence="7 9" id="KW-1133">Transmembrane helix</keyword>
<keyword evidence="8 9" id="KW-0472">Membrane</keyword>
<dbReference type="PANTHER" id="PTHR43394">
    <property type="entry name" value="ATP-DEPENDENT PERMEASE MDL1, MITOCHONDRIAL"/>
    <property type="match status" value="1"/>
</dbReference>
<dbReference type="SUPFAM" id="SSF52540">
    <property type="entry name" value="P-loop containing nucleoside triphosphate hydrolases"/>
    <property type="match status" value="1"/>
</dbReference>
<dbReference type="Pfam" id="PF00664">
    <property type="entry name" value="ABC_membrane"/>
    <property type="match status" value="1"/>
</dbReference>
<feature type="transmembrane region" description="Helical" evidence="9">
    <location>
        <begin position="56"/>
        <end position="77"/>
    </location>
</feature>
<feature type="transmembrane region" description="Helical" evidence="9">
    <location>
        <begin position="162"/>
        <end position="182"/>
    </location>
</feature>
<feature type="transmembrane region" description="Helical" evidence="9">
    <location>
        <begin position="280"/>
        <end position="301"/>
    </location>
</feature>
<dbReference type="InterPro" id="IPR011527">
    <property type="entry name" value="ABC1_TM_dom"/>
</dbReference>
<dbReference type="InterPro" id="IPR003439">
    <property type="entry name" value="ABC_transporter-like_ATP-bd"/>
</dbReference>
<dbReference type="InterPro" id="IPR036640">
    <property type="entry name" value="ABC1_TM_sf"/>
</dbReference>
<sequence length="583" mass="64833">MRAFWDLRWFFWQERFKYSFGILLLIIVALLSLLPPYVVGVVVDAIEQNRLTTGMLAGWMGAMIAAGICMYVLRYIWRIMIFGSSLHLGRTLRYNLYQHFTRMSSDFFGRKRTGDLMAHATNDITAVQMMAGQGVLTIVDSLVMGGFVVLAMAVGISWQLTLITLLPMPLMALLTSWYGHLLHQRFGAAQQSFSQLNNRTQESISGVKVTKTFGYEQEDIEAFDAQSRDVVNKNERVARIDALFDPTITLIIGVCYLLAIGFGAGYVNDGSITIGQLTTFSVYLGMLIWPMLAFGWFFNIIERGHASYDRIRDLMAERTDITDQKAGVEDVPAGAVQIDIDEFYYPRSETKALHDIHASVQPGQTIGIVGRTGSGKTTLLRLLLRELKSGDGAITIGGTPAEAYYLDTYRLAFGNVPQEHFLFSMTLADNIAFSNPEATQQDIQRAAGLAAIHDDIVALPYGYATAVGERGVTLSGGQKQRISIARALLQNPEILILDDALSAVDANTEQQILEALKRERRGKTTFIVTHRMSTVKEADAVWVMAHGTIVENGSHRALMEAKGIYAEMVKREELKAQVERGNR</sequence>
<evidence type="ECO:0000259" key="10">
    <source>
        <dbReference type="PROSITE" id="PS50893"/>
    </source>
</evidence>
<dbReference type="RefSeq" id="WP_091610857.1">
    <property type="nucleotide sequence ID" value="NZ_FNNC01000001.1"/>
</dbReference>
<dbReference type="PROSITE" id="PS00211">
    <property type="entry name" value="ABC_TRANSPORTER_1"/>
    <property type="match status" value="1"/>
</dbReference>
<dbReference type="GO" id="GO:0005524">
    <property type="term" value="F:ATP binding"/>
    <property type="evidence" value="ECO:0007669"/>
    <property type="project" value="UniProtKB-KW"/>
</dbReference>
<evidence type="ECO:0000256" key="2">
    <source>
        <dbReference type="ARBA" id="ARBA00022448"/>
    </source>
</evidence>
<keyword evidence="4 9" id="KW-0812">Transmembrane</keyword>
<dbReference type="GO" id="GO:0016887">
    <property type="term" value="F:ATP hydrolysis activity"/>
    <property type="evidence" value="ECO:0007669"/>
    <property type="project" value="InterPro"/>
</dbReference>
<dbReference type="OrthoDB" id="9770415at2"/>
<dbReference type="InterPro" id="IPR003593">
    <property type="entry name" value="AAA+_ATPase"/>
</dbReference>
<dbReference type="EMBL" id="FNNC01000001">
    <property type="protein sequence ID" value="SDW13582.1"/>
    <property type="molecule type" value="Genomic_DNA"/>
</dbReference>
<evidence type="ECO:0000256" key="3">
    <source>
        <dbReference type="ARBA" id="ARBA00022475"/>
    </source>
</evidence>
<evidence type="ECO:0000256" key="1">
    <source>
        <dbReference type="ARBA" id="ARBA00004651"/>
    </source>
</evidence>
<keyword evidence="6 12" id="KW-0067">ATP-binding</keyword>
<dbReference type="PANTHER" id="PTHR43394:SF1">
    <property type="entry name" value="ATP-BINDING CASSETTE SUB-FAMILY B MEMBER 10, MITOCHONDRIAL"/>
    <property type="match status" value="1"/>
</dbReference>
<gene>
    <name evidence="12" type="ORF">SAMN05421781_0565</name>
</gene>
<evidence type="ECO:0000256" key="8">
    <source>
        <dbReference type="ARBA" id="ARBA00023136"/>
    </source>
</evidence>
<dbReference type="InterPro" id="IPR027417">
    <property type="entry name" value="P-loop_NTPase"/>
</dbReference>
<dbReference type="CDD" id="cd18541">
    <property type="entry name" value="ABC_6TM_TmrB_like"/>
    <property type="match status" value="1"/>
</dbReference>
<dbReference type="Proteomes" id="UP000199488">
    <property type="component" value="Unassembled WGS sequence"/>
</dbReference>
<keyword evidence="5" id="KW-0547">Nucleotide-binding</keyword>
<dbReference type="GO" id="GO:0015421">
    <property type="term" value="F:ABC-type oligopeptide transporter activity"/>
    <property type="evidence" value="ECO:0007669"/>
    <property type="project" value="TreeGrafter"/>
</dbReference>
<comment type="subcellular location">
    <subcellularLocation>
        <location evidence="1">Cell membrane</location>
        <topology evidence="1">Multi-pass membrane protein</topology>
    </subcellularLocation>
</comment>
<dbReference type="GO" id="GO:0005886">
    <property type="term" value="C:plasma membrane"/>
    <property type="evidence" value="ECO:0007669"/>
    <property type="project" value="UniProtKB-SubCell"/>
</dbReference>
<dbReference type="Gene3D" id="1.20.1560.10">
    <property type="entry name" value="ABC transporter type 1, transmembrane domain"/>
    <property type="match status" value="1"/>
</dbReference>
<dbReference type="Gene3D" id="3.40.50.300">
    <property type="entry name" value="P-loop containing nucleotide triphosphate hydrolases"/>
    <property type="match status" value="1"/>
</dbReference>